<dbReference type="InterPro" id="IPR032675">
    <property type="entry name" value="LRR_dom_sf"/>
</dbReference>
<keyword evidence="7" id="KW-1185">Reference proteome</keyword>
<dbReference type="SUPFAM" id="SSF117281">
    <property type="entry name" value="Kelch motif"/>
    <property type="match status" value="1"/>
</dbReference>
<comment type="caution">
    <text evidence="6">The sequence shown here is derived from an EMBL/GenBank/DDBJ whole genome shotgun (WGS) entry which is preliminary data.</text>
</comment>
<dbReference type="InterPro" id="IPR055414">
    <property type="entry name" value="LRR_R13L4/SHOC2-like"/>
</dbReference>
<dbReference type="Gene3D" id="2.120.10.80">
    <property type="entry name" value="Kelch-type beta propeller"/>
    <property type="match status" value="2"/>
</dbReference>
<evidence type="ECO:0000256" key="2">
    <source>
        <dbReference type="ARBA" id="ARBA00022614"/>
    </source>
</evidence>
<dbReference type="InterPro" id="IPR033551">
    <property type="entry name" value="DRC7/lobo"/>
</dbReference>
<dbReference type="InterPro" id="IPR001611">
    <property type="entry name" value="Leu-rich_rpt"/>
</dbReference>
<name>A0ABQ7H3I2_DUNSA</name>
<dbReference type="SMART" id="SM00369">
    <property type="entry name" value="LRR_TYP"/>
    <property type="match status" value="7"/>
</dbReference>
<dbReference type="Pfam" id="PF24681">
    <property type="entry name" value="Kelch_KLHDC2_KLHL20_DRC7"/>
    <property type="match status" value="1"/>
</dbReference>
<dbReference type="Pfam" id="PF13855">
    <property type="entry name" value="LRR_8"/>
    <property type="match status" value="1"/>
</dbReference>
<dbReference type="SUPFAM" id="SSF52047">
    <property type="entry name" value="RNI-like"/>
    <property type="match status" value="1"/>
</dbReference>
<dbReference type="Gene3D" id="3.80.10.10">
    <property type="entry name" value="Ribonuclease Inhibitor"/>
    <property type="match status" value="2"/>
</dbReference>
<dbReference type="InterPro" id="IPR003591">
    <property type="entry name" value="Leu-rich_rpt_typical-subtyp"/>
</dbReference>
<comment type="subcellular location">
    <subcellularLocation>
        <location evidence="1">Cytoplasm</location>
        <location evidence="1">Cytoskeleton</location>
        <location evidence="1">Cilium axoneme</location>
    </subcellularLocation>
</comment>
<evidence type="ECO:0000256" key="3">
    <source>
        <dbReference type="ARBA" id="ARBA00022737"/>
    </source>
</evidence>
<keyword evidence="2" id="KW-0433">Leucine-rich repeat</keyword>
<feature type="region of interest" description="Disordered" evidence="4">
    <location>
        <begin position="887"/>
        <end position="923"/>
    </location>
</feature>
<dbReference type="Pfam" id="PF23598">
    <property type="entry name" value="LRR_14"/>
    <property type="match status" value="1"/>
</dbReference>
<evidence type="ECO:0000313" key="6">
    <source>
        <dbReference type="EMBL" id="KAF5841433.1"/>
    </source>
</evidence>
<feature type="domain" description="Disease resistance R13L4/SHOC-2-like LRR" evidence="5">
    <location>
        <begin position="69"/>
        <end position="140"/>
    </location>
</feature>
<evidence type="ECO:0000256" key="1">
    <source>
        <dbReference type="ARBA" id="ARBA00004430"/>
    </source>
</evidence>
<dbReference type="PANTHER" id="PTHR35249">
    <property type="entry name" value="DYNEIN REGULATORY COMPLEX SUBUNIT 7"/>
    <property type="match status" value="1"/>
</dbReference>
<dbReference type="EMBL" id="MU069485">
    <property type="protein sequence ID" value="KAF5841433.1"/>
    <property type="molecule type" value="Genomic_DNA"/>
</dbReference>
<accession>A0ABQ7H3I2</accession>
<evidence type="ECO:0000259" key="5">
    <source>
        <dbReference type="Pfam" id="PF23598"/>
    </source>
</evidence>
<feature type="compositionally biased region" description="Basic and acidic residues" evidence="4">
    <location>
        <begin position="848"/>
        <end position="866"/>
    </location>
</feature>
<sequence length="977" mass="109978">MTSHLVNMVSDQMRAVLMPVGTLPVEVVHERLMEARRSYKLNLGYAGLTQLPAGFVEMVKKYNPHITELELSSNNITDLPDEIQELRYLRILRLKYNQLRRIPAVVSRLPQLMVLELSGNQITRIDDFIENMTMLKELDLSGNLLNHVSDAIGTLPNLEILQLENNRLDVLPETLGDLPSLIKLDISTNSLRFLPSSIGNLKKVQRLDCSNNLLARIPPSMGHLKFLKEFGLRYNSLDDRYKAQVDKGLSRLLQFLREEEERERLEEIERLKPIGTPVGSYLEYRCKVEVGHVHRTEHGDIVLDNRCWIRSGHTLTQVDNMLIVFGGQVAKDGTTSNDLYWMTLDRMEWHLHPTKGDKPQPRYNHCALYDPENKRLVVFGGRNAERKRLNDVHFLDIATFTWYKPSCEGTAPSPREQAAVTLYGRNSMVVFGGYAMGGRTNDLYMLDLSSWQWTQPATQGTAPSPRQASAITIGHEHLLIVHGGRNNFVLEDLHILNLEKKGWAEISATGRLPPPRHSHLICVYNSSIYLYGGMDGLGAQSFSMYCMHIPPMEKDVNYAVLRLEWKEWDSELPYNKCRTATFYNGSISIFQLGSNTLGRVNDEDAEKGLVYWDVFKSAPLALLRERRLLEDELKPKNAKRMRVQHANNIASKMPRSFNMHTPAESKIMAYVQDYQRMFEELYPHRRPLYLTPRNECNVPKLVCTTIRPTQLAYSELYDLEGCAAFVADFLAFEPLEDPLHPPEFLPSPTNTLLWQAGDTFDMSVILCSLLLGVGYNAYVVVGYAPPRVTSNDQTQQPCPAVVNRKHIEIDKVLAPPDPNAPATPAAAAAAATAASAAAKQDAVKAAAEKAAKKQDKDEKSAEEKKPKYIVKPPNALKSNFLESLQDKTAKEEAEAAAKAAEEARAEATAENGGKGAEAGPPPKPCKNVHAWVLVMPGTRNVTEPLFIETTTGQQYSLQDSPYEGVEYLWNHKVQSNI</sequence>
<dbReference type="Proteomes" id="UP000815325">
    <property type="component" value="Unassembled WGS sequence"/>
</dbReference>
<organism evidence="6 7">
    <name type="scientific">Dunaliella salina</name>
    <name type="common">Green alga</name>
    <name type="synonym">Protococcus salinus</name>
    <dbReference type="NCBI Taxonomy" id="3046"/>
    <lineage>
        <taxon>Eukaryota</taxon>
        <taxon>Viridiplantae</taxon>
        <taxon>Chlorophyta</taxon>
        <taxon>core chlorophytes</taxon>
        <taxon>Chlorophyceae</taxon>
        <taxon>CS clade</taxon>
        <taxon>Chlamydomonadales</taxon>
        <taxon>Dunaliellaceae</taxon>
        <taxon>Dunaliella</taxon>
    </lineage>
</organism>
<proteinExistence type="predicted"/>
<protein>
    <recommendedName>
        <fullName evidence="5">Disease resistance R13L4/SHOC-2-like LRR domain-containing protein</fullName>
    </recommendedName>
</protein>
<dbReference type="SMART" id="SM00364">
    <property type="entry name" value="LRR_BAC"/>
    <property type="match status" value="5"/>
</dbReference>
<feature type="compositionally biased region" description="Basic and acidic residues" evidence="4">
    <location>
        <begin position="887"/>
        <end position="907"/>
    </location>
</feature>
<reference evidence="6" key="1">
    <citation type="submission" date="2017-08" db="EMBL/GenBank/DDBJ databases">
        <authorList>
            <person name="Polle J.E."/>
            <person name="Barry K."/>
            <person name="Cushman J."/>
            <person name="Schmutz J."/>
            <person name="Tran D."/>
            <person name="Hathwaick L.T."/>
            <person name="Yim W.C."/>
            <person name="Jenkins J."/>
            <person name="Mckie-Krisberg Z.M."/>
            <person name="Prochnik S."/>
            <person name="Lindquist E."/>
            <person name="Dockter R.B."/>
            <person name="Adam C."/>
            <person name="Molina H."/>
            <person name="Bunkerborg J."/>
            <person name="Jin E."/>
            <person name="Buchheim M."/>
            <person name="Magnuson J."/>
        </authorList>
    </citation>
    <scope>NUCLEOTIDE SEQUENCE</scope>
    <source>
        <strain evidence="6">CCAP 19/18</strain>
    </source>
</reference>
<evidence type="ECO:0000313" key="7">
    <source>
        <dbReference type="Proteomes" id="UP000815325"/>
    </source>
</evidence>
<feature type="region of interest" description="Disordered" evidence="4">
    <location>
        <begin position="848"/>
        <end position="872"/>
    </location>
</feature>
<keyword evidence="3" id="KW-0677">Repeat</keyword>
<evidence type="ECO:0000256" key="4">
    <source>
        <dbReference type="SAM" id="MobiDB-lite"/>
    </source>
</evidence>
<dbReference type="PROSITE" id="PS51450">
    <property type="entry name" value="LRR"/>
    <property type="match status" value="2"/>
</dbReference>
<dbReference type="InterPro" id="IPR015915">
    <property type="entry name" value="Kelch-typ_b-propeller"/>
</dbReference>
<gene>
    <name evidence="6" type="ORF">DUNSADRAFT_12877</name>
</gene>
<dbReference type="PANTHER" id="PTHR35249:SF2">
    <property type="entry name" value="DYNEIN REGULATORY COMPLEX SUBUNIT 7"/>
    <property type="match status" value="1"/>
</dbReference>